<dbReference type="RefSeq" id="WP_078977298.1">
    <property type="nucleotide sequence ID" value="NZ_MWQN01000001.1"/>
</dbReference>
<evidence type="ECO:0008006" key="3">
    <source>
        <dbReference type="Google" id="ProtNLM"/>
    </source>
</evidence>
<gene>
    <name evidence="1" type="ORF">B4N89_20515</name>
</gene>
<organism evidence="1 2">
    <name type="scientific">Embleya scabrispora</name>
    <dbReference type="NCBI Taxonomy" id="159449"/>
    <lineage>
        <taxon>Bacteria</taxon>
        <taxon>Bacillati</taxon>
        <taxon>Actinomycetota</taxon>
        <taxon>Actinomycetes</taxon>
        <taxon>Kitasatosporales</taxon>
        <taxon>Streptomycetaceae</taxon>
        <taxon>Embleya</taxon>
    </lineage>
</organism>
<name>A0A1T3P1J7_9ACTN</name>
<evidence type="ECO:0000313" key="1">
    <source>
        <dbReference type="EMBL" id="OPC82999.1"/>
    </source>
</evidence>
<keyword evidence="2" id="KW-1185">Reference proteome</keyword>
<evidence type="ECO:0000313" key="2">
    <source>
        <dbReference type="Proteomes" id="UP000190037"/>
    </source>
</evidence>
<sequence length="372" mass="41502">MTATWRVELADLRTDRTLADVEATGVEFDRLIGRPGSLSCTLVIPDPVTADLVRPCEPQRTAMYVYRGDRDIWWAGIMWRRTIERPRRGPHMVRLQAASFESYLYRQVPLFIGDSETFVDMDRFDVVRYLVNRVQAEPGGDLGITVDATLSGTLITVAWPWNNGTSYGAAIDQIADVEGGFEYGIDTYHDSSGDRVRHMRLGSPRLGRVEAEHELSDPGNLLTWTWDEDGTRGGTSFRCRGGGVPVGNETRPASHDDGTVYEPAQDYLDAGWPLVDVVRDYSDITDGATLRALARAEMSRSSGSVATPSVTVRLSETDVTPQHLGDTVRIRISDSWWTPALDISRRMIGFKVRPPERGQSDESMEIYLEGID</sequence>
<reference evidence="1 2" key="1">
    <citation type="submission" date="2017-03" db="EMBL/GenBank/DDBJ databases">
        <title>Draft genome sequence of Streptomyces scabrisporus NF3, endophyte isolated from Amphipterygium adstringens.</title>
        <authorList>
            <person name="Vazquez M."/>
            <person name="Ceapa C.D."/>
            <person name="Rodriguez Luna D."/>
            <person name="Sanchez Esquivel S."/>
        </authorList>
    </citation>
    <scope>NUCLEOTIDE SEQUENCE [LARGE SCALE GENOMIC DNA]</scope>
    <source>
        <strain evidence="1 2">NF3</strain>
    </source>
</reference>
<dbReference type="STRING" id="159449.B4N89_20515"/>
<proteinExistence type="predicted"/>
<dbReference type="AlphaFoldDB" id="A0A1T3P1J7"/>
<protein>
    <recommendedName>
        <fullName evidence="3">Minor tail protein</fullName>
    </recommendedName>
</protein>
<accession>A0A1T3P1J7</accession>
<dbReference type="Proteomes" id="UP000190037">
    <property type="component" value="Unassembled WGS sequence"/>
</dbReference>
<comment type="caution">
    <text evidence="1">The sequence shown here is derived from an EMBL/GenBank/DDBJ whole genome shotgun (WGS) entry which is preliminary data.</text>
</comment>
<dbReference type="OrthoDB" id="3515845at2"/>
<dbReference type="EMBL" id="MWQN01000001">
    <property type="protein sequence ID" value="OPC82999.1"/>
    <property type="molecule type" value="Genomic_DNA"/>
</dbReference>